<feature type="region of interest" description="Disordered" evidence="1">
    <location>
        <begin position="183"/>
        <end position="205"/>
    </location>
</feature>
<feature type="region of interest" description="Disordered" evidence="1">
    <location>
        <begin position="572"/>
        <end position="599"/>
    </location>
</feature>
<feature type="region of interest" description="Disordered" evidence="1">
    <location>
        <begin position="536"/>
        <end position="560"/>
    </location>
</feature>
<keyword evidence="3" id="KW-1185">Reference proteome</keyword>
<sequence>MLRGVHENRPKGSVRILSEVGFGRPGISRLGRPSSSRYGCGGGFVAHPVQRGAAGDWASAASIPAVLDARVEVTRRPVSLGPAVARGLWAWLHLLRAGAVHALLARHHLDVASPLPETCETGKGRQDERRPTGVYIRRALPRTCSPPPPQIARSQEVAATLSRGSWRTRFGGDLYGAGKREIPEKTRRPTASSSTIPTCENPVTRPGIEPGSPWWEASVLIAQPQWPRGVGGSTHLAAVSRCTPGSRRACTDPRSPTVPPRSPSDTPPRTCTQQNHLVEQLAENNVLLSERKFLWLHQINCFYRDNKLTKHRRESATSYTCVHNQLRTKKANGSCSDRLCIDHHEIECRSPSANTTSADLLSKANRVRFPVGSLPDFRKWESCPDDVAGKLEFSGISRFPRPYVSASLRTHIASLHRRQNLSTPLHCRLTYNLTQTNTDVLPKIRTQSLAHPVSVAHQPTASREVGSLGDCQGQNEAMTAQFRPYSRLQGLTQLLQDGAAAVDGHAGDVTQLDASPAAHLEQPRSRRLVRRHDAGAPLGRQPAVPEDDHTTPHFSQSEAPDTLNAVHDKANETTGSRSVLASTPAREDTPEDQKDDDVPTAVARLQTNFRHHARWDRSVHISLPVTADFQLVLVSDLPRLHKVRARLAISLLQFHHLSLPLVYLWSHLHKATYSSLCLVSARGDTSLQEHVLYVCYRTRCRHWSLVGRGMTPPGSGSPPLAGR</sequence>
<reference evidence="2 3" key="1">
    <citation type="submission" date="2023-02" db="EMBL/GenBank/DDBJ databases">
        <title>LHISI_Scaffold_Assembly.</title>
        <authorList>
            <person name="Stuart O.P."/>
            <person name="Cleave R."/>
            <person name="Magrath M.J.L."/>
            <person name="Mikheyev A.S."/>
        </authorList>
    </citation>
    <scope>NUCLEOTIDE SEQUENCE [LARGE SCALE GENOMIC DNA]</scope>
    <source>
        <strain evidence="2">Daus_M_001</strain>
        <tissue evidence="2">Leg muscle</tissue>
    </source>
</reference>
<accession>A0ABQ9IFA5</accession>
<dbReference type="EMBL" id="JARBHB010000001">
    <property type="protein sequence ID" value="KAJ8895331.1"/>
    <property type="molecule type" value="Genomic_DNA"/>
</dbReference>
<name>A0ABQ9IFA5_9NEOP</name>
<proteinExistence type="predicted"/>
<feature type="region of interest" description="Disordered" evidence="1">
    <location>
        <begin position="242"/>
        <end position="270"/>
    </location>
</feature>
<feature type="region of interest" description="Disordered" evidence="1">
    <location>
        <begin position="510"/>
        <end position="529"/>
    </location>
</feature>
<comment type="caution">
    <text evidence="2">The sequence shown here is derived from an EMBL/GenBank/DDBJ whole genome shotgun (WGS) entry which is preliminary data.</text>
</comment>
<evidence type="ECO:0000313" key="3">
    <source>
        <dbReference type="Proteomes" id="UP001159363"/>
    </source>
</evidence>
<dbReference type="Proteomes" id="UP001159363">
    <property type="component" value="Chromosome 1"/>
</dbReference>
<feature type="compositionally biased region" description="Pro residues" evidence="1">
    <location>
        <begin position="256"/>
        <end position="266"/>
    </location>
</feature>
<evidence type="ECO:0000256" key="1">
    <source>
        <dbReference type="SAM" id="MobiDB-lite"/>
    </source>
</evidence>
<evidence type="ECO:0000313" key="2">
    <source>
        <dbReference type="EMBL" id="KAJ8895331.1"/>
    </source>
</evidence>
<feature type="compositionally biased region" description="Polar residues" evidence="1">
    <location>
        <begin position="572"/>
        <end position="581"/>
    </location>
</feature>
<feature type="compositionally biased region" description="Polar residues" evidence="1">
    <location>
        <begin position="189"/>
        <end position="198"/>
    </location>
</feature>
<protein>
    <submittedName>
        <fullName evidence="2">Uncharacterized protein</fullName>
    </submittedName>
</protein>
<gene>
    <name evidence="2" type="ORF">PR048_000657</name>
</gene>
<organism evidence="2 3">
    <name type="scientific">Dryococelus australis</name>
    <dbReference type="NCBI Taxonomy" id="614101"/>
    <lineage>
        <taxon>Eukaryota</taxon>
        <taxon>Metazoa</taxon>
        <taxon>Ecdysozoa</taxon>
        <taxon>Arthropoda</taxon>
        <taxon>Hexapoda</taxon>
        <taxon>Insecta</taxon>
        <taxon>Pterygota</taxon>
        <taxon>Neoptera</taxon>
        <taxon>Polyneoptera</taxon>
        <taxon>Phasmatodea</taxon>
        <taxon>Verophasmatodea</taxon>
        <taxon>Anareolatae</taxon>
        <taxon>Phasmatidae</taxon>
        <taxon>Eurycanthinae</taxon>
        <taxon>Dryococelus</taxon>
    </lineage>
</organism>